<accession>A0A7J9I1S2</accession>
<dbReference type="AlphaFoldDB" id="A0A7J9I1S2"/>
<proteinExistence type="predicted"/>
<sequence length="151" mass="16756">MFANKNSGISHSYSTQREKNMSNFAGYNVNNRRFGERNSESALANEGVITQLSEQISSLNDRMDEFTTRIEELNSKLTIKRYTSSQQNLAFQAESCNGSAPTSHFINGLGNGSIMPNSLSSSQLAKDSPIMEEISSVARGQRQIMHQLDNL</sequence>
<feature type="coiled-coil region" evidence="1">
    <location>
        <begin position="49"/>
        <end position="76"/>
    </location>
</feature>
<comment type="caution">
    <text evidence="2">The sequence shown here is derived from an EMBL/GenBank/DDBJ whole genome shotgun (WGS) entry which is preliminary data.</text>
</comment>
<gene>
    <name evidence="2" type="ORF">Gohar_000763</name>
</gene>
<evidence type="ECO:0000256" key="1">
    <source>
        <dbReference type="SAM" id="Coils"/>
    </source>
</evidence>
<name>A0A7J9I1S2_9ROSI</name>
<feature type="non-terminal residue" evidence="2">
    <location>
        <position position="1"/>
    </location>
</feature>
<dbReference type="OrthoDB" id="10257085at2759"/>
<evidence type="ECO:0000313" key="3">
    <source>
        <dbReference type="Proteomes" id="UP000593560"/>
    </source>
</evidence>
<dbReference type="EMBL" id="JABFAD010000013">
    <property type="protein sequence ID" value="MBA0816061.1"/>
    <property type="molecule type" value="Genomic_DNA"/>
</dbReference>
<dbReference type="Proteomes" id="UP000593560">
    <property type="component" value="Unassembled WGS sequence"/>
</dbReference>
<protein>
    <submittedName>
        <fullName evidence="2">Uncharacterized protein</fullName>
    </submittedName>
</protein>
<keyword evidence="1" id="KW-0175">Coiled coil</keyword>
<organism evidence="2 3">
    <name type="scientific">Gossypium harknessii</name>
    <dbReference type="NCBI Taxonomy" id="34285"/>
    <lineage>
        <taxon>Eukaryota</taxon>
        <taxon>Viridiplantae</taxon>
        <taxon>Streptophyta</taxon>
        <taxon>Embryophyta</taxon>
        <taxon>Tracheophyta</taxon>
        <taxon>Spermatophyta</taxon>
        <taxon>Magnoliopsida</taxon>
        <taxon>eudicotyledons</taxon>
        <taxon>Gunneridae</taxon>
        <taxon>Pentapetalae</taxon>
        <taxon>rosids</taxon>
        <taxon>malvids</taxon>
        <taxon>Malvales</taxon>
        <taxon>Malvaceae</taxon>
        <taxon>Malvoideae</taxon>
        <taxon>Gossypium</taxon>
    </lineage>
</organism>
<keyword evidence="3" id="KW-1185">Reference proteome</keyword>
<evidence type="ECO:0000313" key="2">
    <source>
        <dbReference type="EMBL" id="MBA0816061.1"/>
    </source>
</evidence>
<reference evidence="2 3" key="1">
    <citation type="journal article" date="2019" name="Genome Biol. Evol.">
        <title>Insights into the evolution of the New World diploid cottons (Gossypium, subgenus Houzingenia) based on genome sequencing.</title>
        <authorList>
            <person name="Grover C.E."/>
            <person name="Arick M.A. 2nd"/>
            <person name="Thrash A."/>
            <person name="Conover J.L."/>
            <person name="Sanders W.S."/>
            <person name="Peterson D.G."/>
            <person name="Frelichowski J.E."/>
            <person name="Scheffler J.A."/>
            <person name="Scheffler B.E."/>
            <person name="Wendel J.F."/>
        </authorList>
    </citation>
    <scope>NUCLEOTIDE SEQUENCE [LARGE SCALE GENOMIC DNA]</scope>
    <source>
        <strain evidence="2">0</strain>
        <tissue evidence="2">Leaf</tissue>
    </source>
</reference>